<dbReference type="PROSITE" id="PS51257">
    <property type="entry name" value="PROKAR_LIPOPROTEIN"/>
    <property type="match status" value="1"/>
</dbReference>
<evidence type="ECO:0000313" key="2">
    <source>
        <dbReference type="EMBL" id="RFZ92828.1"/>
    </source>
</evidence>
<name>A0A372NUA4_9SPHI</name>
<sequence>MKNKMFWITCLASLLSCFTGHAQTLLGKSKEQILSFSSQRNGQIRGIDTMGKGSCEIDIAFPKVTTTSGGMYFSTYYLKGNVCVKSEELIAGQKYIDLLCNKFDKDSGYKRVGNEFVWINKKKKQKILVQYHYRNGALTDRASLISMRLNAGVTDDSL</sequence>
<protein>
    <submittedName>
        <fullName evidence="2">Uncharacterized protein</fullName>
    </submittedName>
</protein>
<dbReference type="EMBL" id="QWDC01000002">
    <property type="protein sequence ID" value="RFZ92828.1"/>
    <property type="molecule type" value="Genomic_DNA"/>
</dbReference>
<feature type="signal peptide" evidence="1">
    <location>
        <begin position="1"/>
        <end position="22"/>
    </location>
</feature>
<dbReference type="RefSeq" id="WP_117392537.1">
    <property type="nucleotide sequence ID" value="NZ_QWDC01000002.1"/>
</dbReference>
<evidence type="ECO:0000313" key="3">
    <source>
        <dbReference type="Proteomes" id="UP000264217"/>
    </source>
</evidence>
<organism evidence="2 3">
    <name type="scientific">Mucilaginibacter conchicola</name>
    <dbReference type="NCBI Taxonomy" id="2303333"/>
    <lineage>
        <taxon>Bacteria</taxon>
        <taxon>Pseudomonadati</taxon>
        <taxon>Bacteroidota</taxon>
        <taxon>Sphingobacteriia</taxon>
        <taxon>Sphingobacteriales</taxon>
        <taxon>Sphingobacteriaceae</taxon>
        <taxon>Mucilaginibacter</taxon>
    </lineage>
</organism>
<accession>A0A372NUA4</accession>
<keyword evidence="1" id="KW-0732">Signal</keyword>
<gene>
    <name evidence="2" type="ORF">D0C36_15650</name>
</gene>
<comment type="caution">
    <text evidence="2">The sequence shown here is derived from an EMBL/GenBank/DDBJ whole genome shotgun (WGS) entry which is preliminary data.</text>
</comment>
<dbReference type="Proteomes" id="UP000264217">
    <property type="component" value="Unassembled WGS sequence"/>
</dbReference>
<feature type="chain" id="PRO_5016795026" evidence="1">
    <location>
        <begin position="23"/>
        <end position="158"/>
    </location>
</feature>
<dbReference type="AlphaFoldDB" id="A0A372NUA4"/>
<proteinExistence type="predicted"/>
<evidence type="ECO:0000256" key="1">
    <source>
        <dbReference type="SAM" id="SignalP"/>
    </source>
</evidence>
<reference evidence="2 3" key="1">
    <citation type="submission" date="2018-08" db="EMBL/GenBank/DDBJ databases">
        <title>Mucilaginibacter sp. MYSH2.</title>
        <authorList>
            <person name="Seo T."/>
        </authorList>
    </citation>
    <scope>NUCLEOTIDE SEQUENCE [LARGE SCALE GENOMIC DNA]</scope>
    <source>
        <strain evidence="2 3">MYSH2</strain>
    </source>
</reference>
<keyword evidence="3" id="KW-1185">Reference proteome</keyword>